<name>A0ABS6IKG5_9HYPH</name>
<evidence type="ECO:0000256" key="1">
    <source>
        <dbReference type="SAM" id="Coils"/>
    </source>
</evidence>
<keyword evidence="2" id="KW-0472">Membrane</keyword>
<feature type="coiled-coil region" evidence="1">
    <location>
        <begin position="144"/>
        <end position="171"/>
    </location>
</feature>
<keyword evidence="4" id="KW-0808">Transferase</keyword>
<reference evidence="4 5" key="1">
    <citation type="submission" date="2021-06" db="EMBL/GenBank/DDBJ databases">
        <authorList>
            <person name="Lee D.H."/>
        </authorList>
    </citation>
    <scope>NUCLEOTIDE SEQUENCE [LARGE SCALE GENOMIC DNA]</scope>
    <source>
        <strain evidence="4 5">MMS21-HV4-11</strain>
    </source>
</reference>
<keyword evidence="1" id="KW-0175">Coiled coil</keyword>
<evidence type="ECO:0000313" key="5">
    <source>
        <dbReference type="Proteomes" id="UP000727907"/>
    </source>
</evidence>
<dbReference type="InterPro" id="IPR010559">
    <property type="entry name" value="Sig_transdc_His_kin_internal"/>
</dbReference>
<keyword evidence="5" id="KW-1185">Reference proteome</keyword>
<organism evidence="4 5">
    <name type="scientific">Reyranella humidisoli</name>
    <dbReference type="NCBI Taxonomy" id="2849149"/>
    <lineage>
        <taxon>Bacteria</taxon>
        <taxon>Pseudomonadati</taxon>
        <taxon>Pseudomonadota</taxon>
        <taxon>Alphaproteobacteria</taxon>
        <taxon>Hyphomicrobiales</taxon>
        <taxon>Reyranellaceae</taxon>
        <taxon>Reyranella</taxon>
    </lineage>
</organism>
<dbReference type="Pfam" id="PF06580">
    <property type="entry name" value="His_kinase"/>
    <property type="match status" value="1"/>
</dbReference>
<protein>
    <submittedName>
        <fullName evidence="4">Histidine kinase</fullName>
    </submittedName>
</protein>
<evidence type="ECO:0000256" key="2">
    <source>
        <dbReference type="SAM" id="Phobius"/>
    </source>
</evidence>
<dbReference type="Proteomes" id="UP000727907">
    <property type="component" value="Unassembled WGS sequence"/>
</dbReference>
<dbReference type="PANTHER" id="PTHR34220:SF7">
    <property type="entry name" value="SENSOR HISTIDINE KINASE YPDA"/>
    <property type="match status" value="1"/>
</dbReference>
<feature type="transmembrane region" description="Helical" evidence="2">
    <location>
        <begin position="20"/>
        <end position="38"/>
    </location>
</feature>
<gene>
    <name evidence="4" type="ORF">KQ910_08260</name>
</gene>
<dbReference type="EMBL" id="JAHOPB010000001">
    <property type="protein sequence ID" value="MBU8873753.1"/>
    <property type="molecule type" value="Genomic_DNA"/>
</dbReference>
<feature type="domain" description="Signal transduction histidine kinase internal region" evidence="3">
    <location>
        <begin position="163"/>
        <end position="242"/>
    </location>
</feature>
<evidence type="ECO:0000313" key="4">
    <source>
        <dbReference type="EMBL" id="MBU8873753.1"/>
    </source>
</evidence>
<dbReference type="InterPro" id="IPR050640">
    <property type="entry name" value="Bact_2-comp_sensor_kinase"/>
</dbReference>
<feature type="transmembrane region" description="Helical" evidence="2">
    <location>
        <begin position="77"/>
        <end position="99"/>
    </location>
</feature>
<feature type="transmembrane region" description="Helical" evidence="2">
    <location>
        <begin position="44"/>
        <end position="65"/>
    </location>
</feature>
<keyword evidence="4" id="KW-0418">Kinase</keyword>
<feature type="transmembrane region" description="Helical" evidence="2">
    <location>
        <begin position="119"/>
        <end position="140"/>
    </location>
</feature>
<sequence>MSALLLARWNGLSLFWRVQIAGWGLFAIADLLAQRIAFHSFSVAFARTGLILVCLVAISTAMRGVYVTHRFAHRVSIGGVALIALLSLLGALVVASMIVLIHEAVPWIVPPDRRGVEEFFVPFVHYFFALAGWSLAYFWLRAEMAEQAQHRRTMRAEAEALRAELEQLRLQLDPHFLFNALNGVAEEIPEHPTAALDMLRNLTAYLRHSLDGISHTVVTVESEVTGLAAYLAVQKARFGDRLQTRLDVAPEAMSHRIASFLLQPLVENAVKHGRREHDLDLRIVIRANGDALHAEVSNAGTLAPANTPRRQRLGIGVENVRRRLALHYPGRHAFELREAGERPEEKRVIATLELRGEPCGS</sequence>
<accession>A0ABS6IKG5</accession>
<comment type="caution">
    <text evidence="4">The sequence shown here is derived from an EMBL/GenBank/DDBJ whole genome shotgun (WGS) entry which is preliminary data.</text>
</comment>
<evidence type="ECO:0000259" key="3">
    <source>
        <dbReference type="Pfam" id="PF06580"/>
    </source>
</evidence>
<dbReference type="GO" id="GO:0016301">
    <property type="term" value="F:kinase activity"/>
    <property type="evidence" value="ECO:0007669"/>
    <property type="project" value="UniProtKB-KW"/>
</dbReference>
<dbReference type="RefSeq" id="WP_216958194.1">
    <property type="nucleotide sequence ID" value="NZ_JAHOPB010000001.1"/>
</dbReference>
<keyword evidence="2" id="KW-0812">Transmembrane</keyword>
<proteinExistence type="predicted"/>
<keyword evidence="2" id="KW-1133">Transmembrane helix</keyword>
<dbReference type="PANTHER" id="PTHR34220">
    <property type="entry name" value="SENSOR HISTIDINE KINASE YPDA"/>
    <property type="match status" value="1"/>
</dbReference>